<comment type="caution">
    <text evidence="2">The sequence shown here is derived from an EMBL/GenBank/DDBJ whole genome shotgun (WGS) entry which is preliminary data.</text>
</comment>
<feature type="region of interest" description="Disordered" evidence="1">
    <location>
        <begin position="121"/>
        <end position="146"/>
    </location>
</feature>
<organism evidence="2 3">
    <name type="scientific">Trifolium medium</name>
    <dbReference type="NCBI Taxonomy" id="97028"/>
    <lineage>
        <taxon>Eukaryota</taxon>
        <taxon>Viridiplantae</taxon>
        <taxon>Streptophyta</taxon>
        <taxon>Embryophyta</taxon>
        <taxon>Tracheophyta</taxon>
        <taxon>Spermatophyta</taxon>
        <taxon>Magnoliopsida</taxon>
        <taxon>eudicotyledons</taxon>
        <taxon>Gunneridae</taxon>
        <taxon>Pentapetalae</taxon>
        <taxon>rosids</taxon>
        <taxon>fabids</taxon>
        <taxon>Fabales</taxon>
        <taxon>Fabaceae</taxon>
        <taxon>Papilionoideae</taxon>
        <taxon>50 kb inversion clade</taxon>
        <taxon>NPAAA clade</taxon>
        <taxon>Hologalegina</taxon>
        <taxon>IRL clade</taxon>
        <taxon>Trifolieae</taxon>
        <taxon>Trifolium</taxon>
    </lineage>
</organism>
<protein>
    <submittedName>
        <fullName evidence="2">Squamosa promoter-binding-like protein 1-like</fullName>
    </submittedName>
</protein>
<feature type="region of interest" description="Disordered" evidence="1">
    <location>
        <begin position="45"/>
        <end position="70"/>
    </location>
</feature>
<proteinExistence type="predicted"/>
<reference evidence="2 3" key="1">
    <citation type="journal article" date="2018" name="Front. Plant Sci.">
        <title>Red Clover (Trifolium pratense) and Zigzag Clover (T. medium) - A Picture of Genomic Similarities and Differences.</title>
        <authorList>
            <person name="Dluhosova J."/>
            <person name="Istvanek J."/>
            <person name="Nedelnik J."/>
            <person name="Repkova J."/>
        </authorList>
    </citation>
    <scope>NUCLEOTIDE SEQUENCE [LARGE SCALE GENOMIC DNA]</scope>
    <source>
        <strain evidence="3">cv. 10/8</strain>
        <tissue evidence="2">Leaf</tissue>
    </source>
</reference>
<accession>A0A392MYC4</accession>
<evidence type="ECO:0000313" key="3">
    <source>
        <dbReference type="Proteomes" id="UP000265520"/>
    </source>
</evidence>
<dbReference type="AlphaFoldDB" id="A0A392MYC4"/>
<dbReference type="EMBL" id="LXQA010022869">
    <property type="protein sequence ID" value="MCH92520.1"/>
    <property type="molecule type" value="Genomic_DNA"/>
</dbReference>
<dbReference type="Proteomes" id="UP000265520">
    <property type="component" value="Unassembled WGS sequence"/>
</dbReference>
<name>A0A392MYC4_9FABA</name>
<feature type="compositionally biased region" description="Polar residues" evidence="1">
    <location>
        <begin position="185"/>
        <end position="197"/>
    </location>
</feature>
<sequence>SGEDHTRNVDVISRLVGNLTSLAGTFNGRNITSLLEGPQDLVKAGTSGAAQNIPNSNTNGAEPPRPIDSRAEMSNGLIRQDPPESRLPCETVPVNHMTQKCIPSSRVGGVGCLKPPLVPHSSNVLPSRGSLPPRPVAAETTAGRNGLSNIDLNSAYNDMEDYVENPTSSRPHVAFGVGSHDHPSPVQSDSLKSSPPQTSRNSDSTSTQSPSSSSGEGQVYYFRNRDFFRYYFIV</sequence>
<feature type="compositionally biased region" description="Low complexity" evidence="1">
    <location>
        <begin position="198"/>
        <end position="214"/>
    </location>
</feature>
<feature type="non-terminal residue" evidence="2">
    <location>
        <position position="1"/>
    </location>
</feature>
<evidence type="ECO:0000313" key="2">
    <source>
        <dbReference type="EMBL" id="MCH92520.1"/>
    </source>
</evidence>
<evidence type="ECO:0000256" key="1">
    <source>
        <dbReference type="SAM" id="MobiDB-lite"/>
    </source>
</evidence>
<feature type="compositionally biased region" description="Polar residues" evidence="1">
    <location>
        <begin position="48"/>
        <end position="60"/>
    </location>
</feature>
<keyword evidence="3" id="KW-1185">Reference proteome</keyword>
<gene>
    <name evidence="2" type="ORF">A2U01_0013460</name>
</gene>
<feature type="region of interest" description="Disordered" evidence="1">
    <location>
        <begin position="161"/>
        <end position="217"/>
    </location>
</feature>